<feature type="signal peptide" evidence="7">
    <location>
        <begin position="1"/>
        <end position="25"/>
    </location>
</feature>
<dbReference type="Proteomes" id="UP001157938">
    <property type="component" value="Unassembled WGS sequence"/>
</dbReference>
<reference evidence="9 10" key="1">
    <citation type="submission" date="2021-11" db="EMBL/GenBank/DDBJ databases">
        <authorList>
            <person name="Islam A."/>
            <person name="Islam S."/>
            <person name="Flora M.S."/>
            <person name="Rahman M."/>
            <person name="Ziaur R.M."/>
            <person name="Epstein J.H."/>
            <person name="Hassan M."/>
            <person name="Klassen M."/>
            <person name="Woodard K."/>
            <person name="Webb A."/>
            <person name="Webby R.J."/>
            <person name="El Zowalaty M.E."/>
        </authorList>
    </citation>
    <scope>NUCLEOTIDE SEQUENCE [LARGE SCALE GENOMIC DNA]</scope>
    <source>
        <strain evidence="9">Pf1</strain>
    </source>
</reference>
<keyword evidence="4" id="KW-0964">Secreted</keyword>
<comment type="caution">
    <text evidence="9">The sequence shown here is derived from an EMBL/GenBank/DDBJ whole genome shotgun (WGS) entry which is preliminary data.</text>
</comment>
<protein>
    <recommendedName>
        <fullName evidence="8">RxLR effector PexRD54 WY domain-containing protein</fullName>
    </recommendedName>
</protein>
<evidence type="ECO:0000259" key="8">
    <source>
        <dbReference type="Pfam" id="PF22748"/>
    </source>
</evidence>
<evidence type="ECO:0000313" key="9">
    <source>
        <dbReference type="EMBL" id="CAH0484889.1"/>
    </source>
</evidence>
<dbReference type="InterPro" id="IPR054463">
    <property type="entry name" value="PexRD54_WY"/>
</dbReference>
<dbReference type="EMBL" id="CAKLBC010000133">
    <property type="protein sequence ID" value="CAH0484889.1"/>
    <property type="molecule type" value="Genomic_DNA"/>
</dbReference>
<evidence type="ECO:0000256" key="1">
    <source>
        <dbReference type="ARBA" id="ARBA00004340"/>
    </source>
</evidence>
<comment type="similarity">
    <text evidence="3">Belongs to the RxLR effector family.</text>
</comment>
<keyword evidence="6" id="KW-0843">Virulence</keyword>
<evidence type="ECO:0000256" key="6">
    <source>
        <dbReference type="ARBA" id="ARBA00023026"/>
    </source>
</evidence>
<sequence>MSSAARISCALVVIALVICSATTVATPKSIPAGVALFTLHSSYVPTAIKRRLRRTTAMETIETAGERAPNFLVSELASSFSSLKSLPAAFYQKSQSWMLWLTRKSSDEMFKLLKLNELVKLDTDGTKLFGDPRFIEWVTYVRTTYSKDPTAAAEEILKTLIDHYGDGAALARHLVAGTDINGVKLIADLAADLQAAQLKKWDKEGKTVEEVLQILELHKPESNPFQDPLFLQLLAFVNLKHPKDHAAVTLTAFRNFYKNDAAWAKLLVAGTKTDSVKSIALNLLWLQLSRWTEGGKTVGELFTLVGLEQSGEGLFKNILFSQWATFIEVRHRDKPEAAIDVILSTLAAHYGEEKALADVLVAGTEISHMAKLAINLLKGQYQKWEDTGKSVEWIFTVLRLDEMGEGLFKSPLFSQWATFIEVRHRDKPEAATDVILSTLVAHYGEKGPLADVLVAGTEIPHMAKLAVSLLKIQFRKWNDIGKDAEWVFTILRLNEFEEELFESPRLFMWLVYVEKRYRAEDNEAYKAAIAAAEKWTDPEIKKLANEAVKTAKEVAYMEPFEAVFSTLHSHYRDDMLKEILAKGSENANPEVKKVADEVKKMHEWATQEY</sequence>
<feature type="chain" id="PRO_5047046512" description="RxLR effector PexRD54 WY domain-containing protein" evidence="7">
    <location>
        <begin position="26"/>
        <end position="609"/>
    </location>
</feature>
<evidence type="ECO:0000256" key="5">
    <source>
        <dbReference type="ARBA" id="ARBA00022729"/>
    </source>
</evidence>
<evidence type="ECO:0000256" key="7">
    <source>
        <dbReference type="SAM" id="SignalP"/>
    </source>
</evidence>
<gene>
    <name evidence="9" type="ORF">PFR001_LOCUS624</name>
</gene>
<proteinExistence type="inferred from homology"/>
<evidence type="ECO:0000256" key="2">
    <source>
        <dbReference type="ARBA" id="ARBA00004613"/>
    </source>
</evidence>
<evidence type="ECO:0000256" key="4">
    <source>
        <dbReference type="ARBA" id="ARBA00022525"/>
    </source>
</evidence>
<comment type="subcellular location">
    <subcellularLocation>
        <location evidence="1">Host cell</location>
    </subcellularLocation>
    <subcellularLocation>
        <location evidence="2">Secreted</location>
    </subcellularLocation>
</comment>
<accession>A0ABN8BVD2</accession>
<feature type="domain" description="RxLR effector PexRD54 WY" evidence="8">
    <location>
        <begin position="99"/>
        <end position="141"/>
    </location>
</feature>
<name>A0ABN8BVD2_9STRA</name>
<keyword evidence="10" id="KW-1185">Reference proteome</keyword>
<keyword evidence="5 7" id="KW-0732">Signal</keyword>
<dbReference type="Pfam" id="PF22748">
    <property type="entry name" value="PexRD54_WY"/>
    <property type="match status" value="1"/>
</dbReference>
<evidence type="ECO:0000256" key="3">
    <source>
        <dbReference type="ARBA" id="ARBA00010400"/>
    </source>
</evidence>
<evidence type="ECO:0000313" key="10">
    <source>
        <dbReference type="Proteomes" id="UP001157938"/>
    </source>
</evidence>
<organism evidence="9 10">
    <name type="scientific">Peronospora farinosa</name>
    <dbReference type="NCBI Taxonomy" id="134698"/>
    <lineage>
        <taxon>Eukaryota</taxon>
        <taxon>Sar</taxon>
        <taxon>Stramenopiles</taxon>
        <taxon>Oomycota</taxon>
        <taxon>Peronosporomycetes</taxon>
        <taxon>Peronosporales</taxon>
        <taxon>Peronosporaceae</taxon>
        <taxon>Peronospora</taxon>
    </lineage>
</organism>